<reference evidence="2" key="1">
    <citation type="submission" date="2025-08" db="UniProtKB">
        <authorList>
            <consortium name="Ensembl"/>
        </authorList>
    </citation>
    <scope>IDENTIFICATION</scope>
</reference>
<dbReference type="Gene3D" id="6.10.140.140">
    <property type="match status" value="1"/>
</dbReference>
<feature type="domain" description="KRAB" evidence="1">
    <location>
        <begin position="52"/>
        <end position="103"/>
    </location>
</feature>
<dbReference type="PANTHER" id="PTHR23232:SF163">
    <property type="entry name" value="ZINC FINGER PROTEIN 589"/>
    <property type="match status" value="1"/>
</dbReference>
<dbReference type="GO" id="GO:0006355">
    <property type="term" value="P:regulation of DNA-templated transcription"/>
    <property type="evidence" value="ECO:0007669"/>
    <property type="project" value="InterPro"/>
</dbReference>
<dbReference type="PROSITE" id="PS50805">
    <property type="entry name" value="KRAB"/>
    <property type="match status" value="1"/>
</dbReference>
<evidence type="ECO:0000313" key="2">
    <source>
        <dbReference type="Ensembl" id="ENSSVLP00005017435.1"/>
    </source>
</evidence>
<dbReference type="AlphaFoldDB" id="A0A8D2D0J2"/>
<dbReference type="CDD" id="cd07765">
    <property type="entry name" value="KRAB_A-box"/>
    <property type="match status" value="1"/>
</dbReference>
<proteinExistence type="predicted"/>
<protein>
    <recommendedName>
        <fullName evidence="1">KRAB domain-containing protein</fullName>
    </recommendedName>
</protein>
<dbReference type="GeneTree" id="ENSGT01150000286936"/>
<dbReference type="InterPro" id="IPR050169">
    <property type="entry name" value="Krueppel_C2H2_ZnF"/>
</dbReference>
<reference evidence="2" key="2">
    <citation type="submission" date="2025-09" db="UniProtKB">
        <authorList>
            <consortium name="Ensembl"/>
        </authorList>
    </citation>
    <scope>IDENTIFICATION</scope>
</reference>
<dbReference type="SUPFAM" id="SSF109640">
    <property type="entry name" value="KRAB domain (Kruppel-associated box)"/>
    <property type="match status" value="1"/>
</dbReference>
<dbReference type="PANTHER" id="PTHR23232">
    <property type="entry name" value="KRAB DOMAIN C2H2 ZINC FINGER"/>
    <property type="match status" value="1"/>
</dbReference>
<dbReference type="InterPro" id="IPR001909">
    <property type="entry name" value="KRAB"/>
</dbReference>
<dbReference type="Pfam" id="PF01352">
    <property type="entry name" value="KRAB"/>
    <property type="match status" value="1"/>
</dbReference>
<dbReference type="OrthoDB" id="9909837at2759"/>
<keyword evidence="3" id="KW-1185">Reference proteome</keyword>
<dbReference type="Ensembl" id="ENSSVLT00005019407.1">
    <property type="protein sequence ID" value="ENSSVLP00005017435.1"/>
    <property type="gene ID" value="ENSSVLG00005013904.1"/>
</dbReference>
<accession>A0A8D2D0J2</accession>
<dbReference type="Proteomes" id="UP000694564">
    <property type="component" value="Chromosome 19"/>
</dbReference>
<organism evidence="2 3">
    <name type="scientific">Sciurus vulgaris</name>
    <name type="common">Eurasian red squirrel</name>
    <dbReference type="NCBI Taxonomy" id="55149"/>
    <lineage>
        <taxon>Eukaryota</taxon>
        <taxon>Metazoa</taxon>
        <taxon>Chordata</taxon>
        <taxon>Craniata</taxon>
        <taxon>Vertebrata</taxon>
        <taxon>Euteleostomi</taxon>
        <taxon>Mammalia</taxon>
        <taxon>Eutheria</taxon>
        <taxon>Euarchontoglires</taxon>
        <taxon>Glires</taxon>
        <taxon>Rodentia</taxon>
        <taxon>Sciuromorpha</taxon>
        <taxon>Sciuridae</taxon>
        <taxon>Sciurinae</taxon>
        <taxon>Sciurini</taxon>
        <taxon>Sciurus</taxon>
    </lineage>
</organism>
<dbReference type="SMART" id="SM00349">
    <property type="entry name" value="KRAB"/>
    <property type="match status" value="1"/>
</dbReference>
<dbReference type="InterPro" id="IPR036051">
    <property type="entry name" value="KRAB_dom_sf"/>
</dbReference>
<name>A0A8D2D0J2_SCIVU</name>
<evidence type="ECO:0000259" key="1">
    <source>
        <dbReference type="PROSITE" id="PS50805"/>
    </source>
</evidence>
<sequence length="103" mass="11947">MALLICLHYSSQTSSQLSLSQLKISVNDHVVKVSFIHIFLFQGPLTFMGKPLTFMDVAIDFSQEECKCLDPAQQKLYRDVMLENYRNLLFSFFFSFCCCDQEI</sequence>
<evidence type="ECO:0000313" key="3">
    <source>
        <dbReference type="Proteomes" id="UP000694564"/>
    </source>
</evidence>